<dbReference type="PANTHER" id="PTHR43685:SF3">
    <property type="entry name" value="SLR2126 PROTEIN"/>
    <property type="match status" value="1"/>
</dbReference>
<dbReference type="AlphaFoldDB" id="A0A839EQG1"/>
<evidence type="ECO:0000313" key="3">
    <source>
        <dbReference type="Proteomes" id="UP000550401"/>
    </source>
</evidence>
<accession>A0A839EQG1</accession>
<feature type="domain" description="Glycosyltransferase 2-like" evidence="1">
    <location>
        <begin position="8"/>
        <end position="115"/>
    </location>
</feature>
<evidence type="ECO:0000259" key="1">
    <source>
        <dbReference type="Pfam" id="PF00535"/>
    </source>
</evidence>
<sequence>MAAPDVTVMFATYNEPQWLEWVLWGYATQTHRAFEVIVVDDGSREDTRARIDALRPQMPYRLRHFWQPDEGYQKCKGMNRGILLAESDYLIFTDGDCIPRADFVARHLALRERGRYLTGGYCKLPLELSQRITREDILEGRATDYAWLAANGLERHTLKLRVKREWQRRLFDAITPVKPRLHGHNASAWKDDVVRVNGWDERMQYGGQDLELGERLNHLGIRGKTIRYSAICVHLEHKRGYMKPEMREKNDRIRAETRRDRAAWTPYGIDTHLQETNRAD</sequence>
<dbReference type="CDD" id="cd06420">
    <property type="entry name" value="GT2_Chondriotin_Pol_N"/>
    <property type="match status" value="1"/>
</dbReference>
<evidence type="ECO:0000313" key="2">
    <source>
        <dbReference type="EMBL" id="MBA8885975.1"/>
    </source>
</evidence>
<protein>
    <submittedName>
        <fullName evidence="2">Glycosyltransferase involved in cell wall biosynthesis</fullName>
    </submittedName>
</protein>
<dbReference type="PANTHER" id="PTHR43685">
    <property type="entry name" value="GLYCOSYLTRANSFERASE"/>
    <property type="match status" value="1"/>
</dbReference>
<keyword evidence="2" id="KW-0808">Transferase</keyword>
<dbReference type="InterPro" id="IPR029044">
    <property type="entry name" value="Nucleotide-diphossugar_trans"/>
</dbReference>
<dbReference type="InterPro" id="IPR001173">
    <property type="entry name" value="Glyco_trans_2-like"/>
</dbReference>
<comment type="caution">
    <text evidence="2">The sequence shown here is derived from an EMBL/GenBank/DDBJ whole genome shotgun (WGS) entry which is preliminary data.</text>
</comment>
<dbReference type="InterPro" id="IPR050834">
    <property type="entry name" value="Glycosyltransf_2"/>
</dbReference>
<dbReference type="Pfam" id="PF00535">
    <property type="entry name" value="Glycos_transf_2"/>
    <property type="match status" value="1"/>
</dbReference>
<reference evidence="2 3" key="1">
    <citation type="submission" date="2020-07" db="EMBL/GenBank/DDBJ databases">
        <title>Genomic Encyclopedia of Type Strains, Phase IV (KMG-V): Genome sequencing to study the core and pangenomes of soil and plant-associated prokaryotes.</title>
        <authorList>
            <person name="Whitman W."/>
        </authorList>
    </citation>
    <scope>NUCLEOTIDE SEQUENCE [LARGE SCALE GENOMIC DNA]</scope>
    <source>
        <strain evidence="2 3">RH2WT43</strain>
    </source>
</reference>
<keyword evidence="3" id="KW-1185">Reference proteome</keyword>
<dbReference type="GO" id="GO:0016740">
    <property type="term" value="F:transferase activity"/>
    <property type="evidence" value="ECO:0007669"/>
    <property type="project" value="UniProtKB-KW"/>
</dbReference>
<dbReference type="RefSeq" id="WP_182529097.1">
    <property type="nucleotide sequence ID" value="NZ_JACGXL010000001.1"/>
</dbReference>
<gene>
    <name evidence="2" type="ORF">FHW12_000166</name>
</gene>
<organism evidence="2 3">
    <name type="scientific">Dokdonella fugitiva</name>
    <dbReference type="NCBI Taxonomy" id="328517"/>
    <lineage>
        <taxon>Bacteria</taxon>
        <taxon>Pseudomonadati</taxon>
        <taxon>Pseudomonadota</taxon>
        <taxon>Gammaproteobacteria</taxon>
        <taxon>Lysobacterales</taxon>
        <taxon>Rhodanobacteraceae</taxon>
        <taxon>Dokdonella</taxon>
    </lineage>
</organism>
<name>A0A839EQG1_9GAMM</name>
<dbReference type="SUPFAM" id="SSF53448">
    <property type="entry name" value="Nucleotide-diphospho-sugar transferases"/>
    <property type="match status" value="1"/>
</dbReference>
<dbReference type="Gene3D" id="3.90.550.10">
    <property type="entry name" value="Spore Coat Polysaccharide Biosynthesis Protein SpsA, Chain A"/>
    <property type="match status" value="1"/>
</dbReference>
<proteinExistence type="predicted"/>
<dbReference type="Proteomes" id="UP000550401">
    <property type="component" value="Unassembled WGS sequence"/>
</dbReference>
<dbReference type="EMBL" id="JACGXL010000001">
    <property type="protein sequence ID" value="MBA8885975.1"/>
    <property type="molecule type" value="Genomic_DNA"/>
</dbReference>